<evidence type="ECO:0000313" key="3">
    <source>
        <dbReference type="Proteomes" id="UP000239430"/>
    </source>
</evidence>
<dbReference type="RefSeq" id="WP_054937703.1">
    <property type="nucleotide sequence ID" value="NZ_PVXL01000055.1"/>
</dbReference>
<comment type="caution">
    <text evidence="2">The sequence shown here is derived from an EMBL/GenBank/DDBJ whole genome shotgun (WGS) entry which is preliminary data.</text>
</comment>
<dbReference type="InterPro" id="IPR027798">
    <property type="entry name" value="Ub_Mut7C"/>
</dbReference>
<proteinExistence type="predicted"/>
<gene>
    <name evidence="2" type="ORF">MOST_25680</name>
</gene>
<dbReference type="Pfam" id="PF14451">
    <property type="entry name" value="Ub-Mut7C"/>
    <property type="match status" value="1"/>
</dbReference>
<keyword evidence="3" id="KW-1185">Reference proteome</keyword>
<dbReference type="EMBL" id="PVXL01000055">
    <property type="protein sequence ID" value="PRR71512.1"/>
    <property type="molecule type" value="Genomic_DNA"/>
</dbReference>
<dbReference type="Gene3D" id="3.10.20.30">
    <property type="match status" value="1"/>
</dbReference>
<evidence type="ECO:0000313" key="2">
    <source>
        <dbReference type="EMBL" id="PRR71512.1"/>
    </source>
</evidence>
<name>A0A9X7J1Q3_9FIRM</name>
<accession>A0A9X7J1Q3</accession>
<dbReference type="Proteomes" id="UP000239430">
    <property type="component" value="Unassembled WGS sequence"/>
</dbReference>
<sequence length="78" mass="8584">MKKVRVELQLSLIRYSNNQTGEISLVMEDDANVHDVLEFFNLVHGEVGVVLINGKLAAEDQELPDNATVILYPVFGGG</sequence>
<feature type="domain" description="Ubiquitin Mut7-C" evidence="1">
    <location>
        <begin position="15"/>
        <end position="75"/>
    </location>
</feature>
<dbReference type="AlphaFoldDB" id="A0A9X7J1Q3"/>
<dbReference type="InterPro" id="IPR016155">
    <property type="entry name" value="Mopterin_synth/thiamin_S_b"/>
</dbReference>
<protein>
    <recommendedName>
        <fullName evidence="1">Ubiquitin Mut7-C domain-containing protein</fullName>
    </recommendedName>
</protein>
<organism evidence="2 3">
    <name type="scientific">Neomoorella stamsii</name>
    <dbReference type="NCBI Taxonomy" id="1266720"/>
    <lineage>
        <taxon>Bacteria</taxon>
        <taxon>Bacillati</taxon>
        <taxon>Bacillota</taxon>
        <taxon>Clostridia</taxon>
        <taxon>Neomoorellales</taxon>
        <taxon>Neomoorellaceae</taxon>
        <taxon>Neomoorella</taxon>
    </lineage>
</organism>
<dbReference type="SUPFAM" id="SSF54285">
    <property type="entry name" value="MoaD/ThiS"/>
    <property type="match status" value="1"/>
</dbReference>
<evidence type="ECO:0000259" key="1">
    <source>
        <dbReference type="Pfam" id="PF14451"/>
    </source>
</evidence>
<reference evidence="2 3" key="1">
    <citation type="submission" date="2018-03" db="EMBL/GenBank/DDBJ databases">
        <title>Genome sequence of Moorella stamsii DSM 26217.</title>
        <authorList>
            <person name="Poehlein A."/>
            <person name="Daniel R."/>
        </authorList>
    </citation>
    <scope>NUCLEOTIDE SEQUENCE [LARGE SCALE GENOMIC DNA]</scope>
    <source>
        <strain evidence="3">DSM 26217</strain>
    </source>
</reference>
<dbReference type="InterPro" id="IPR012675">
    <property type="entry name" value="Beta-grasp_dom_sf"/>
</dbReference>